<dbReference type="EMBL" id="JAWHQM010000002">
    <property type="protein sequence ID" value="KAK5625617.1"/>
    <property type="molecule type" value="Genomic_DNA"/>
</dbReference>
<gene>
    <name evidence="1" type="ORF">RRF57_001333</name>
</gene>
<reference evidence="1 2" key="1">
    <citation type="submission" date="2023-10" db="EMBL/GenBank/DDBJ databases">
        <title>Draft genome sequence of Xylaria bambusicola isolate GMP-LS, the root and basal stem rot pathogen of sugarcane in Indonesia.</title>
        <authorList>
            <person name="Selvaraj P."/>
            <person name="Muralishankar V."/>
            <person name="Muruganantham S."/>
            <person name="Sp S."/>
            <person name="Haryani S."/>
            <person name="Lau K.J.X."/>
            <person name="Naqvi N.I."/>
        </authorList>
    </citation>
    <scope>NUCLEOTIDE SEQUENCE [LARGE SCALE GENOMIC DNA]</scope>
    <source>
        <strain evidence="1">GMP-LS</strain>
    </source>
</reference>
<comment type="caution">
    <text evidence="1">The sequence shown here is derived from an EMBL/GenBank/DDBJ whole genome shotgun (WGS) entry which is preliminary data.</text>
</comment>
<dbReference type="Proteomes" id="UP001305414">
    <property type="component" value="Unassembled WGS sequence"/>
</dbReference>
<organism evidence="1 2">
    <name type="scientific">Xylaria bambusicola</name>
    <dbReference type="NCBI Taxonomy" id="326684"/>
    <lineage>
        <taxon>Eukaryota</taxon>
        <taxon>Fungi</taxon>
        <taxon>Dikarya</taxon>
        <taxon>Ascomycota</taxon>
        <taxon>Pezizomycotina</taxon>
        <taxon>Sordariomycetes</taxon>
        <taxon>Xylariomycetidae</taxon>
        <taxon>Xylariales</taxon>
        <taxon>Xylariaceae</taxon>
        <taxon>Xylaria</taxon>
    </lineage>
</organism>
<evidence type="ECO:0000313" key="2">
    <source>
        <dbReference type="Proteomes" id="UP001305414"/>
    </source>
</evidence>
<dbReference type="AlphaFoldDB" id="A0AAN7UDN9"/>
<keyword evidence="2" id="KW-1185">Reference proteome</keyword>
<evidence type="ECO:0000313" key="1">
    <source>
        <dbReference type="EMBL" id="KAK5625617.1"/>
    </source>
</evidence>
<sequence>MFLQTAQNAHKKWAIESGNLHERILETILLGLDIPDKCLPQFEKIIQSISEGIKGTKSYSTQHSKWVLLTLYRYDSVQKKIFTSKLAFAVARLIRGLTRGPAMRTIYFFVNQKQVEFTKSRNITRAEIWAWN</sequence>
<accession>A0AAN7UDN9</accession>
<name>A0AAN7UDN9_9PEZI</name>
<protein>
    <submittedName>
        <fullName evidence="1">Uncharacterized protein</fullName>
    </submittedName>
</protein>
<proteinExistence type="predicted"/>